<evidence type="ECO:0000256" key="5">
    <source>
        <dbReference type="ARBA" id="ARBA00023136"/>
    </source>
</evidence>
<dbReference type="PANTHER" id="PTHR30572">
    <property type="entry name" value="MEMBRANE COMPONENT OF TRANSPORTER-RELATED"/>
    <property type="match status" value="1"/>
</dbReference>
<dbReference type="InterPro" id="IPR025857">
    <property type="entry name" value="MacB_PCD"/>
</dbReference>
<feature type="transmembrane region" description="Helical" evidence="7">
    <location>
        <begin position="88"/>
        <end position="111"/>
    </location>
</feature>
<comment type="similarity">
    <text evidence="6">Belongs to the ABC-4 integral membrane protein family.</text>
</comment>
<name>A0ABW1EMA6_9BACT</name>
<proteinExistence type="inferred from homology"/>
<keyword evidence="3 7" id="KW-0812">Transmembrane</keyword>
<evidence type="ECO:0000256" key="2">
    <source>
        <dbReference type="ARBA" id="ARBA00022475"/>
    </source>
</evidence>
<keyword evidence="11" id="KW-1185">Reference proteome</keyword>
<feature type="domain" description="MacB-like periplasmic core" evidence="9">
    <location>
        <begin position="494"/>
        <end position="729"/>
    </location>
</feature>
<gene>
    <name evidence="10" type="ORF">ACFPT7_19065</name>
</gene>
<feature type="transmembrane region" description="Helical" evidence="7">
    <location>
        <begin position="817"/>
        <end position="843"/>
    </location>
</feature>
<evidence type="ECO:0000313" key="11">
    <source>
        <dbReference type="Proteomes" id="UP001596091"/>
    </source>
</evidence>
<accession>A0ABW1EMA6</accession>
<evidence type="ECO:0000256" key="3">
    <source>
        <dbReference type="ARBA" id="ARBA00022692"/>
    </source>
</evidence>
<dbReference type="NCBIfam" id="NF038403">
    <property type="entry name" value="perm_prefix_1"/>
    <property type="match status" value="1"/>
</dbReference>
<comment type="subcellular location">
    <subcellularLocation>
        <location evidence="1">Cell membrane</location>
        <topology evidence="1">Multi-pass membrane protein</topology>
    </subcellularLocation>
</comment>
<dbReference type="EMBL" id="JBHSPH010000009">
    <property type="protein sequence ID" value="MFC5864415.1"/>
    <property type="molecule type" value="Genomic_DNA"/>
</dbReference>
<feature type="domain" description="ABC3 transporter permease C-terminal" evidence="8">
    <location>
        <begin position="765"/>
        <end position="878"/>
    </location>
</feature>
<feature type="transmembrane region" description="Helical" evidence="7">
    <location>
        <begin position="336"/>
        <end position="357"/>
    </location>
</feature>
<keyword evidence="5 7" id="KW-0472">Membrane</keyword>
<evidence type="ECO:0000259" key="8">
    <source>
        <dbReference type="Pfam" id="PF02687"/>
    </source>
</evidence>
<dbReference type="InterPro" id="IPR047928">
    <property type="entry name" value="Perm_prefix_1"/>
</dbReference>
<keyword evidence="2" id="KW-1003">Cell membrane</keyword>
<dbReference type="InterPro" id="IPR050250">
    <property type="entry name" value="Macrolide_Exporter_MacB"/>
</dbReference>
<dbReference type="Proteomes" id="UP001596091">
    <property type="component" value="Unassembled WGS sequence"/>
</dbReference>
<feature type="transmembrane region" description="Helical" evidence="7">
    <location>
        <begin position="849"/>
        <end position="870"/>
    </location>
</feature>
<dbReference type="Pfam" id="PF02687">
    <property type="entry name" value="FtsX"/>
    <property type="match status" value="2"/>
</dbReference>
<feature type="transmembrane region" description="Helical" evidence="7">
    <location>
        <begin position="762"/>
        <end position="786"/>
    </location>
</feature>
<protein>
    <submittedName>
        <fullName evidence="10">ADOP family duplicated permease</fullName>
    </submittedName>
</protein>
<dbReference type="Pfam" id="PF12704">
    <property type="entry name" value="MacB_PCD"/>
    <property type="match status" value="2"/>
</dbReference>
<comment type="caution">
    <text evidence="10">The sequence shown here is derived from an EMBL/GenBank/DDBJ whole genome shotgun (WGS) entry which is preliminary data.</text>
</comment>
<evidence type="ECO:0000256" key="7">
    <source>
        <dbReference type="SAM" id="Phobius"/>
    </source>
</evidence>
<dbReference type="NCBIfam" id="TIGR03434">
    <property type="entry name" value="ADOP"/>
    <property type="match status" value="1"/>
</dbReference>
<organism evidence="10 11">
    <name type="scientific">Acidicapsa dinghuensis</name>
    <dbReference type="NCBI Taxonomy" id="2218256"/>
    <lineage>
        <taxon>Bacteria</taxon>
        <taxon>Pseudomonadati</taxon>
        <taxon>Acidobacteriota</taxon>
        <taxon>Terriglobia</taxon>
        <taxon>Terriglobales</taxon>
        <taxon>Acidobacteriaceae</taxon>
        <taxon>Acidicapsa</taxon>
    </lineage>
</organism>
<sequence>MVWLKRIFRRDRLYAEVSQSIREHLEEKIEVLMEKGMSREEASRAARLEFGNVTRIEERSREVWQWPKLESVWADLRLALQQFMASPAFTLTALATLALGIGATTAIFSVVNTVLLKPLTYPEPDRLALFFETDGQREFAAVSIPEFHFWQEQSNLFQDLSASDTDSIGLNLTGDHPEVVHGLHVTENYFHLFGAQTTLGRTFTSAEENLNGGRTAVLSYSLWKNHFASDPSILGKSISLGGDPYTVIGVVSQQFQTELGADLWLPLQADPNSTDVTPFFRVVGRLKPGVTLSQANAQLKLAAVNFRRRYPAVNPRMYFVVRPLQDAIVSNSRSSLLLLLGAVGFVLLIACANLANLQLIRASGRKREFAIRASLGASQGRIVRQLLTESVLLSLIGGLLGLGLGELAVRLLLAVSSGDIPRLGVNGSAVGLDWRVLAFTLSLSVLTGLAFGLAPARGASNLDLGTALKESGRTAGTGFHQQRARSLLVIGEAALAVVLSICAALFIRTFVALQSVNPGFSSHNVLTMQMALTGPRFHQTAPVAQLVSDARQRMNALPGVLNSASTVSLPLQAVHRIPVDVLGRPAGSAPNTGSAEWLAVSPGYFSVFQIPLLRGREFNQNDSGTAPSVVIINQTMSKMFWPRQNPLGQQIILGKGMPPMFADRPRQVVGIVGDILSDGLDATVQPMAIVPQAQVPDGITDISDRMEPIHWALRTSVEPQQLTASVKEQLLEASGGIPTSGTRTMRDIVSLSIARQNFDMQLLSIFGASALLLAAIGIYGLMAYSVQQRAQEIGVRMALGADRQKIRNMVIWQGMRLALAGAVIGVGVAMTLTHLIASFLFGVKSWDPAVLITVPILLSSVALIAVWIPARRGSQMDPIQTLRAE</sequence>
<feature type="transmembrane region" description="Helical" evidence="7">
    <location>
        <begin position="487"/>
        <end position="507"/>
    </location>
</feature>
<feature type="transmembrane region" description="Helical" evidence="7">
    <location>
        <begin position="434"/>
        <end position="454"/>
    </location>
</feature>
<dbReference type="RefSeq" id="WP_263342151.1">
    <property type="nucleotide sequence ID" value="NZ_JAGSYH010000009.1"/>
</dbReference>
<dbReference type="InterPro" id="IPR017800">
    <property type="entry name" value="ADOP"/>
</dbReference>
<evidence type="ECO:0000256" key="4">
    <source>
        <dbReference type="ARBA" id="ARBA00022989"/>
    </source>
</evidence>
<dbReference type="InterPro" id="IPR003838">
    <property type="entry name" value="ABC3_permease_C"/>
</dbReference>
<feature type="domain" description="MacB-like periplasmic core" evidence="9">
    <location>
        <begin position="90"/>
        <end position="300"/>
    </location>
</feature>
<evidence type="ECO:0000256" key="1">
    <source>
        <dbReference type="ARBA" id="ARBA00004651"/>
    </source>
</evidence>
<feature type="domain" description="ABC3 transporter permease C-terminal" evidence="8">
    <location>
        <begin position="342"/>
        <end position="462"/>
    </location>
</feature>
<keyword evidence="4 7" id="KW-1133">Transmembrane helix</keyword>
<dbReference type="PANTHER" id="PTHR30572:SF4">
    <property type="entry name" value="ABC TRANSPORTER PERMEASE YTRF"/>
    <property type="match status" value="1"/>
</dbReference>
<reference evidence="11" key="1">
    <citation type="journal article" date="2019" name="Int. J. Syst. Evol. Microbiol.">
        <title>The Global Catalogue of Microorganisms (GCM) 10K type strain sequencing project: providing services to taxonomists for standard genome sequencing and annotation.</title>
        <authorList>
            <consortium name="The Broad Institute Genomics Platform"/>
            <consortium name="The Broad Institute Genome Sequencing Center for Infectious Disease"/>
            <person name="Wu L."/>
            <person name="Ma J."/>
        </authorList>
    </citation>
    <scope>NUCLEOTIDE SEQUENCE [LARGE SCALE GENOMIC DNA]</scope>
    <source>
        <strain evidence="11">JCM 4087</strain>
    </source>
</reference>
<evidence type="ECO:0000313" key="10">
    <source>
        <dbReference type="EMBL" id="MFC5864415.1"/>
    </source>
</evidence>
<evidence type="ECO:0000259" key="9">
    <source>
        <dbReference type="Pfam" id="PF12704"/>
    </source>
</evidence>
<evidence type="ECO:0000256" key="6">
    <source>
        <dbReference type="ARBA" id="ARBA00038076"/>
    </source>
</evidence>
<feature type="transmembrane region" description="Helical" evidence="7">
    <location>
        <begin position="391"/>
        <end position="414"/>
    </location>
</feature>